<evidence type="ECO:0000313" key="2">
    <source>
        <dbReference type="Proteomes" id="UP001595947"/>
    </source>
</evidence>
<keyword evidence="2" id="KW-1185">Reference proteome</keyword>
<sequence>MSAPVSDPQRDGELVTATRALLARPWRTVEADPELVALVRRHADALDAWFTQELNYRLVVTADTARLVKTGHVPPDRPLRTVSATPRAFTSAEYAALALVLAATTSGPDRTSLRDLVNAVHSAAAEAGIVLDTDAASRRALVTALRWLIAQGMLRELDRGVAGYEHDADADALLEVRQDRMALLPTGAVIGAETPDELVERARERGSAATATRRRLVEDPVVLAADLDPARFAELRRRAADEARRIEARTGLVLEARAEGFAALDVDGGCSDVTFPAGGTVPHAALLLVSELVHQFRPEEDPDPIPWASVREVLDDLVAQHGRYWSKGALADRDRFAADVLSLLVSVRLVAVADDGAVRVLPPAARYAPDVTVAEGEAADEQPGLFED</sequence>
<dbReference type="RefSeq" id="WP_378034238.1">
    <property type="nucleotide sequence ID" value="NZ_JBHSIV010000001.1"/>
</dbReference>
<name>A0ABV9YDR1_9PSEU</name>
<evidence type="ECO:0000313" key="1">
    <source>
        <dbReference type="EMBL" id="MFC5060905.1"/>
    </source>
</evidence>
<gene>
    <name evidence="1" type="ORF">ACFPBZ_01700</name>
</gene>
<dbReference type="EMBL" id="JBHSIV010000001">
    <property type="protein sequence ID" value="MFC5060905.1"/>
    <property type="molecule type" value="Genomic_DNA"/>
</dbReference>
<dbReference type="NCBIfam" id="TIGR02678">
    <property type="entry name" value="TIGR02678 family protein"/>
    <property type="match status" value="1"/>
</dbReference>
<reference evidence="2" key="1">
    <citation type="journal article" date="2019" name="Int. J. Syst. Evol. Microbiol.">
        <title>The Global Catalogue of Microorganisms (GCM) 10K type strain sequencing project: providing services to taxonomists for standard genome sequencing and annotation.</title>
        <authorList>
            <consortium name="The Broad Institute Genomics Platform"/>
            <consortium name="The Broad Institute Genome Sequencing Center for Infectious Disease"/>
            <person name="Wu L."/>
            <person name="Ma J."/>
        </authorList>
    </citation>
    <scope>NUCLEOTIDE SEQUENCE [LARGE SCALE GENOMIC DNA]</scope>
    <source>
        <strain evidence="2">CGMCC 4.7093</strain>
    </source>
</reference>
<proteinExistence type="predicted"/>
<dbReference type="Proteomes" id="UP001595947">
    <property type="component" value="Unassembled WGS sequence"/>
</dbReference>
<comment type="caution">
    <text evidence="1">The sequence shown here is derived from an EMBL/GenBank/DDBJ whole genome shotgun (WGS) entry which is preliminary data.</text>
</comment>
<protein>
    <submittedName>
        <fullName evidence="1">TIGR02678 family protein</fullName>
    </submittedName>
</protein>
<dbReference type="Pfam" id="PF09661">
    <property type="entry name" value="DUF2398"/>
    <property type="match status" value="1"/>
</dbReference>
<accession>A0ABV9YDR1</accession>
<organism evidence="1 2">
    <name type="scientific">Actinomycetospora atypica</name>
    <dbReference type="NCBI Taxonomy" id="1290095"/>
    <lineage>
        <taxon>Bacteria</taxon>
        <taxon>Bacillati</taxon>
        <taxon>Actinomycetota</taxon>
        <taxon>Actinomycetes</taxon>
        <taxon>Pseudonocardiales</taxon>
        <taxon>Pseudonocardiaceae</taxon>
        <taxon>Actinomycetospora</taxon>
    </lineage>
</organism>
<dbReference type="InterPro" id="IPR013494">
    <property type="entry name" value="CHP02678"/>
</dbReference>